<dbReference type="CDD" id="cd06911">
    <property type="entry name" value="VirB9_CagX_TrbG"/>
    <property type="match status" value="1"/>
</dbReference>
<dbReference type="Proteomes" id="UP000216033">
    <property type="component" value="Unassembled WGS sequence"/>
</dbReference>
<evidence type="ECO:0000256" key="2">
    <source>
        <dbReference type="ARBA" id="ARBA00022729"/>
    </source>
</evidence>
<comment type="similarity">
    <text evidence="1">Belongs to the TrbG/VirB9 family.</text>
</comment>
<feature type="region of interest" description="Disordered" evidence="3">
    <location>
        <begin position="79"/>
        <end position="101"/>
    </location>
</feature>
<dbReference type="InterPro" id="IPR033645">
    <property type="entry name" value="VirB9/CagX/TrbG_C"/>
</dbReference>
<organism evidence="4 5">
    <name type="scientific">Acetobacter syzygii</name>
    <dbReference type="NCBI Taxonomy" id="146476"/>
    <lineage>
        <taxon>Bacteria</taxon>
        <taxon>Pseudomonadati</taxon>
        <taxon>Pseudomonadota</taxon>
        <taxon>Alphaproteobacteria</taxon>
        <taxon>Acetobacterales</taxon>
        <taxon>Acetobacteraceae</taxon>
        <taxon>Acetobacter</taxon>
    </lineage>
</organism>
<dbReference type="Pfam" id="PF03524">
    <property type="entry name" value="CagX"/>
    <property type="match status" value="1"/>
</dbReference>
<dbReference type="RefSeq" id="WP_095351921.1">
    <property type="nucleotide sequence ID" value="NZ_JABUNT010000017.1"/>
</dbReference>
<dbReference type="EMBL" id="NDFP01000018">
    <property type="protein sequence ID" value="PAL20847.1"/>
    <property type="molecule type" value="Genomic_DNA"/>
</dbReference>
<feature type="compositionally biased region" description="Low complexity" evidence="3">
    <location>
        <begin position="79"/>
        <end position="100"/>
    </location>
</feature>
<protein>
    <recommendedName>
        <fullName evidence="6">Conjugal transfer protein TrbG</fullName>
    </recommendedName>
</protein>
<comment type="caution">
    <text evidence="4">The sequence shown here is derived from an EMBL/GenBank/DDBJ whole genome shotgun (WGS) entry which is preliminary data.</text>
</comment>
<keyword evidence="2" id="KW-0732">Signal</keyword>
<evidence type="ECO:0008006" key="6">
    <source>
        <dbReference type="Google" id="ProtNLM"/>
    </source>
</evidence>
<keyword evidence="5" id="KW-1185">Reference proteome</keyword>
<proteinExistence type="inferred from homology"/>
<gene>
    <name evidence="4" type="ORF">B9K05_12590</name>
</gene>
<dbReference type="Gene3D" id="2.60.40.2500">
    <property type="match status" value="1"/>
</dbReference>
<evidence type="ECO:0000256" key="3">
    <source>
        <dbReference type="SAM" id="MobiDB-lite"/>
    </source>
</evidence>
<reference evidence="4 5" key="1">
    <citation type="submission" date="2017-04" db="EMBL/GenBank/DDBJ databases">
        <title>Kefir bacterial isolates.</title>
        <authorList>
            <person name="Kim Y."/>
            <person name="Blasche S."/>
            <person name="Patil K.R."/>
        </authorList>
    </citation>
    <scope>NUCLEOTIDE SEQUENCE [LARGE SCALE GENOMIC DNA]</scope>
    <source>
        <strain evidence="4 5">KR-2</strain>
    </source>
</reference>
<dbReference type="InterPro" id="IPR010258">
    <property type="entry name" value="Conjugal_tfr_TrbG/VirB9/CagX"/>
</dbReference>
<evidence type="ECO:0000313" key="4">
    <source>
        <dbReference type="EMBL" id="PAL20847.1"/>
    </source>
</evidence>
<accession>A0A270B755</accession>
<dbReference type="OrthoDB" id="9815808at2"/>
<evidence type="ECO:0000313" key="5">
    <source>
        <dbReference type="Proteomes" id="UP000216033"/>
    </source>
</evidence>
<sequence length="314" mass="33924">MKRCSIVLMVVMPLTGCGTTPNVAPITVATPGLPSPERALQDSLDRVHAFMASLNERLETPARTSVPLQHTTEAMIVTAPTPQKPSTPTTSSPPQATPLTGKGGVTWFDFGDGTPTINCRYPDICIVRLEQGETALPTDLRIDDMSSWHADLVRGGKGIHSVWAIALAPDAQATQTTLELKSSRRTYRMVLSGSHDSMRSVAFTHTPGESLNQPEIIHTVGKTGIPDFTYHMSGKAPWAPLRAYREAGRTYIQFPPGGIVAAPRLVIISPQSSQTQAYQTIGDSYVVDLPVDKAMLIGHEPDSHTILITHGETK</sequence>
<dbReference type="AlphaFoldDB" id="A0A270B755"/>
<dbReference type="InterPro" id="IPR038161">
    <property type="entry name" value="VirB9/CagX/TrbG_C_sf"/>
</dbReference>
<evidence type="ECO:0000256" key="1">
    <source>
        <dbReference type="ARBA" id="ARBA00006135"/>
    </source>
</evidence>
<name>A0A270B755_9PROT</name>